<evidence type="ECO:0000313" key="2">
    <source>
        <dbReference type="EMBL" id="RCI13295.1"/>
    </source>
</evidence>
<sequence length="174" mass="19808">MLLKTKRILAPAERLGLEPNTENYKVDWILNIRKIKRGKGIARTEYLTITIPTPKILIYYPITIICPLPVARRVKLRQLPLPYLPYCCLAEADLPCQLNKIKKVLDILNYRDCLSKIEKIALEAIEKETTTSNALLLFRRALARRSVTSTPTPTPVLSTPKRRRPAITPATPSH</sequence>
<gene>
    <name evidence="2" type="ORF">L249_0803</name>
</gene>
<dbReference type="Proteomes" id="UP000253664">
    <property type="component" value="Unassembled WGS sequence"/>
</dbReference>
<keyword evidence="3" id="KW-1185">Reference proteome</keyword>
<evidence type="ECO:0000256" key="1">
    <source>
        <dbReference type="SAM" id="MobiDB-lite"/>
    </source>
</evidence>
<organism evidence="2 3">
    <name type="scientific">Ophiocordyceps polyrhachis-furcata BCC 54312</name>
    <dbReference type="NCBI Taxonomy" id="1330021"/>
    <lineage>
        <taxon>Eukaryota</taxon>
        <taxon>Fungi</taxon>
        <taxon>Dikarya</taxon>
        <taxon>Ascomycota</taxon>
        <taxon>Pezizomycotina</taxon>
        <taxon>Sordariomycetes</taxon>
        <taxon>Hypocreomycetidae</taxon>
        <taxon>Hypocreales</taxon>
        <taxon>Ophiocordycipitaceae</taxon>
        <taxon>Ophiocordyceps</taxon>
    </lineage>
</organism>
<dbReference type="EMBL" id="LKCN02000007">
    <property type="protein sequence ID" value="RCI13295.1"/>
    <property type="molecule type" value="Genomic_DNA"/>
</dbReference>
<feature type="compositionally biased region" description="Low complexity" evidence="1">
    <location>
        <begin position="148"/>
        <end position="159"/>
    </location>
</feature>
<name>A0A367LFU7_9HYPO</name>
<feature type="region of interest" description="Disordered" evidence="1">
    <location>
        <begin position="148"/>
        <end position="174"/>
    </location>
</feature>
<accession>A0A367LFU7</accession>
<dbReference type="AlphaFoldDB" id="A0A367LFU7"/>
<evidence type="ECO:0000313" key="3">
    <source>
        <dbReference type="Proteomes" id="UP000253664"/>
    </source>
</evidence>
<proteinExistence type="predicted"/>
<protein>
    <submittedName>
        <fullName evidence="2">Uncharacterized protein</fullName>
    </submittedName>
</protein>
<comment type="caution">
    <text evidence="2">The sequence shown here is derived from an EMBL/GenBank/DDBJ whole genome shotgun (WGS) entry which is preliminary data.</text>
</comment>
<reference evidence="2 3" key="1">
    <citation type="journal article" date="2015" name="BMC Genomics">
        <title>Insights from the genome of Ophiocordyceps polyrhachis-furcata to pathogenicity and host specificity in insect fungi.</title>
        <authorList>
            <person name="Wichadakul D."/>
            <person name="Kobmoo N."/>
            <person name="Ingsriswang S."/>
            <person name="Tangphatsornruang S."/>
            <person name="Chantasingh D."/>
            <person name="Luangsa-ard J.J."/>
            <person name="Eurwilaichitr L."/>
        </authorList>
    </citation>
    <scope>NUCLEOTIDE SEQUENCE [LARGE SCALE GENOMIC DNA]</scope>
    <source>
        <strain evidence="2 3">BCC 54312</strain>
    </source>
</reference>